<reference evidence="2 3" key="1">
    <citation type="journal article" date="2014" name="BMC Genomics">
        <title>Genome sequencing of four Aureobasidium pullulans varieties: biotechnological potential, stress tolerance, and description of new species.</title>
        <authorList>
            <person name="Gostin Ar C."/>
            <person name="Ohm R.A."/>
            <person name="Kogej T."/>
            <person name="Sonjak S."/>
            <person name="Turk M."/>
            <person name="Zajc J."/>
            <person name="Zalar P."/>
            <person name="Grube M."/>
            <person name="Sun H."/>
            <person name="Han J."/>
            <person name="Sharma A."/>
            <person name="Chiniquy J."/>
            <person name="Ngan C.Y."/>
            <person name="Lipzen A."/>
            <person name="Barry K."/>
            <person name="Grigoriev I.V."/>
            <person name="Gunde-Cimerman N."/>
        </authorList>
    </citation>
    <scope>NUCLEOTIDE SEQUENCE [LARGE SCALE GENOMIC DNA]</scope>
    <source>
        <strain evidence="2 3">EXF-2481</strain>
    </source>
</reference>
<evidence type="ECO:0000313" key="2">
    <source>
        <dbReference type="EMBL" id="KEQ97470.1"/>
    </source>
</evidence>
<organism evidence="2 3">
    <name type="scientific">Aureobasidium subglaciale (strain EXF-2481)</name>
    <name type="common">Aureobasidium pullulans var. subglaciale</name>
    <dbReference type="NCBI Taxonomy" id="1043005"/>
    <lineage>
        <taxon>Eukaryota</taxon>
        <taxon>Fungi</taxon>
        <taxon>Dikarya</taxon>
        <taxon>Ascomycota</taxon>
        <taxon>Pezizomycotina</taxon>
        <taxon>Dothideomycetes</taxon>
        <taxon>Dothideomycetidae</taxon>
        <taxon>Dothideales</taxon>
        <taxon>Saccotheciaceae</taxon>
        <taxon>Aureobasidium</taxon>
    </lineage>
</organism>
<dbReference type="HOGENOM" id="CLU_785224_0_0_1"/>
<dbReference type="EMBL" id="KL584754">
    <property type="protein sequence ID" value="KEQ97470.1"/>
    <property type="molecule type" value="Genomic_DNA"/>
</dbReference>
<accession>A0A074YID4</accession>
<evidence type="ECO:0000256" key="1">
    <source>
        <dbReference type="SAM" id="MobiDB-lite"/>
    </source>
</evidence>
<dbReference type="InParanoid" id="A0A074YID4"/>
<dbReference type="Proteomes" id="UP000030641">
    <property type="component" value="Unassembled WGS sequence"/>
</dbReference>
<sequence length="353" mass="40418">MAPSQTGSHAFSRTPSAYVPCDERLDLTMPKHVIRQGQKFTCAHLNYLECHGRTVFADDRCVNWFLNALRLRWKVSGRVLRDRSDQSKDLCEFLDLEVENKRIISDLFTDEAIYYLLDRSAPDGMMIFTAVVHEIYNFQWQNWSEEQNNKHKQQGHHALVIFHAQATANQLSNNVLAFKNTAAPELRKWAEMTVSGHLMAVVTQGHLPQRPAVRNTARFAFEDDATTRNVMDVKQMTNSPPPFSFTPGYRPPQPAARDFDSFAPIKDVLNCDLMDVRRMDTSSPPSTYPNDDYVRGQGPSSGRYQAPAPDGPSFLGEKRKILRFCPLLLRTAIRQESQDQVREHYSLQTLRDL</sequence>
<protein>
    <submittedName>
        <fullName evidence="2">Uncharacterized protein</fullName>
    </submittedName>
</protein>
<dbReference type="GeneID" id="25369334"/>
<name>A0A074YID4_AURSE</name>
<keyword evidence="3" id="KW-1185">Reference proteome</keyword>
<feature type="region of interest" description="Disordered" evidence="1">
    <location>
        <begin position="279"/>
        <end position="312"/>
    </location>
</feature>
<dbReference type="OrthoDB" id="3923861at2759"/>
<dbReference type="AlphaFoldDB" id="A0A074YID4"/>
<evidence type="ECO:0000313" key="3">
    <source>
        <dbReference type="Proteomes" id="UP000030641"/>
    </source>
</evidence>
<proteinExistence type="predicted"/>
<dbReference type="RefSeq" id="XP_013346070.1">
    <property type="nucleotide sequence ID" value="XM_013490616.1"/>
</dbReference>
<gene>
    <name evidence="2" type="ORF">AUEXF2481DRAFT_601559</name>
</gene>